<dbReference type="EMBL" id="JASBWU010000008">
    <property type="protein sequence ID" value="KAJ9119588.1"/>
    <property type="molecule type" value="Genomic_DNA"/>
</dbReference>
<name>A0ACC2X6E3_9TREE</name>
<proteinExistence type="predicted"/>
<keyword evidence="2" id="KW-1185">Reference proteome</keyword>
<accession>A0ACC2X6E3</accession>
<comment type="caution">
    <text evidence="1">The sequence shown here is derived from an EMBL/GenBank/DDBJ whole genome shotgun (WGS) entry which is preliminary data.</text>
</comment>
<protein>
    <submittedName>
        <fullName evidence="1">Uncharacterized protein</fullName>
    </submittedName>
</protein>
<reference evidence="1" key="1">
    <citation type="submission" date="2023-04" db="EMBL/GenBank/DDBJ databases">
        <title>Draft Genome sequencing of Naganishia species isolated from polar environments using Oxford Nanopore Technology.</title>
        <authorList>
            <person name="Leo P."/>
            <person name="Venkateswaran K."/>
        </authorList>
    </citation>
    <scope>NUCLEOTIDE SEQUENCE</scope>
    <source>
        <strain evidence="1">MNA-CCFEE 5425</strain>
    </source>
</reference>
<gene>
    <name evidence="1" type="ORF">QFC22_003297</name>
</gene>
<organism evidence="1 2">
    <name type="scientific">Naganishia vaughanmartiniae</name>
    <dbReference type="NCBI Taxonomy" id="1424756"/>
    <lineage>
        <taxon>Eukaryota</taxon>
        <taxon>Fungi</taxon>
        <taxon>Dikarya</taxon>
        <taxon>Basidiomycota</taxon>
        <taxon>Agaricomycotina</taxon>
        <taxon>Tremellomycetes</taxon>
        <taxon>Filobasidiales</taxon>
        <taxon>Filobasidiaceae</taxon>
        <taxon>Naganishia</taxon>
    </lineage>
</organism>
<evidence type="ECO:0000313" key="1">
    <source>
        <dbReference type="EMBL" id="KAJ9119588.1"/>
    </source>
</evidence>
<dbReference type="Proteomes" id="UP001243375">
    <property type="component" value="Unassembled WGS sequence"/>
</dbReference>
<evidence type="ECO:0000313" key="2">
    <source>
        <dbReference type="Proteomes" id="UP001243375"/>
    </source>
</evidence>
<sequence>MPFIAPVLLSILTHVVFGLSTALVTIMSMWTQRRVGMASSFTSAFEEDTPSFVKPRSTSFRKRRPPPIVFQDVNFGVPLQRSLSVGASPLIKHECPPSPKCRPYRIPSSPLVTSPVITASDQGDLELLPPISLGEKRSNVWMDSSASAPTSPATTVCEDYFSYEPSSPTGSLLDGNSSSVPFWADSQSPLEGERRSAGRKIIIALCFLRIWVTLPLIWLEGNLGHFSMPRLFIASEDLLLLDCFASTILLLYPLFCVIGNCSLTLPKSFEHHVYHATLILLLLPLLATFQLFNNEFTSIYRFGGLGVGAVTLLVARDQAQASYWAPLTEKKNRTKWAY</sequence>